<name>A0ABD1I5P1_SALDI</name>
<proteinExistence type="predicted"/>
<dbReference type="EMBL" id="JBEAFC010000003">
    <property type="protein sequence ID" value="KAL1564046.1"/>
    <property type="molecule type" value="Genomic_DNA"/>
</dbReference>
<reference evidence="3 4" key="1">
    <citation type="submission" date="2024-06" db="EMBL/GenBank/DDBJ databases">
        <title>A chromosome level genome sequence of Diviner's sage (Salvia divinorum).</title>
        <authorList>
            <person name="Ford S.A."/>
            <person name="Ro D.-K."/>
            <person name="Ness R.W."/>
            <person name="Phillips M.A."/>
        </authorList>
    </citation>
    <scope>NUCLEOTIDE SEQUENCE [LARGE SCALE GENOMIC DNA]</scope>
    <source>
        <strain evidence="3">SAF-2024a</strain>
        <tissue evidence="3">Leaf</tissue>
    </source>
</reference>
<evidence type="ECO:0000313" key="4">
    <source>
        <dbReference type="Proteomes" id="UP001567538"/>
    </source>
</evidence>
<sequence length="249" mass="28754">MRSKDISIFNPKREYGNRIGVFTIALHHGGIFHDKKYIGGEVSYIDECTTKKFTLEDLTSIMLALQYHISYICEFYYIDPETNGYCDSREVGEPLMPLADCFDLAHFLSLVGDRHKLIYIYEKEVMKAEAMLKTKTAQEKCYEQFYKVKSSIVIEEIDEPEMPRPKPRPRSKWKAKQLRLEEADVEVLLQKFNAAANEISIQEEPSEAIHKRAETPTSEPTRAEKVTEDYMAFEIPSEAIHMIAEAPTL</sequence>
<comment type="caution">
    <text evidence="3">The sequence shown here is derived from an EMBL/GenBank/DDBJ whole genome shotgun (WGS) entry which is preliminary data.</text>
</comment>
<feature type="region of interest" description="Disordered" evidence="1">
    <location>
        <begin position="203"/>
        <end position="222"/>
    </location>
</feature>
<feature type="domain" description="PB1-like" evidence="2">
    <location>
        <begin position="22"/>
        <end position="84"/>
    </location>
</feature>
<accession>A0ABD1I5P1</accession>
<protein>
    <recommendedName>
        <fullName evidence="2">PB1-like domain-containing protein</fullName>
    </recommendedName>
</protein>
<dbReference type="Proteomes" id="UP001567538">
    <property type="component" value="Unassembled WGS sequence"/>
</dbReference>
<organism evidence="3 4">
    <name type="scientific">Salvia divinorum</name>
    <name type="common">Maria pastora</name>
    <name type="synonym">Diviner's sage</name>
    <dbReference type="NCBI Taxonomy" id="28513"/>
    <lineage>
        <taxon>Eukaryota</taxon>
        <taxon>Viridiplantae</taxon>
        <taxon>Streptophyta</taxon>
        <taxon>Embryophyta</taxon>
        <taxon>Tracheophyta</taxon>
        <taxon>Spermatophyta</taxon>
        <taxon>Magnoliopsida</taxon>
        <taxon>eudicotyledons</taxon>
        <taxon>Gunneridae</taxon>
        <taxon>Pentapetalae</taxon>
        <taxon>asterids</taxon>
        <taxon>lamiids</taxon>
        <taxon>Lamiales</taxon>
        <taxon>Lamiaceae</taxon>
        <taxon>Nepetoideae</taxon>
        <taxon>Mentheae</taxon>
        <taxon>Salviinae</taxon>
        <taxon>Salvia</taxon>
        <taxon>Salvia subgen. Calosphace</taxon>
    </lineage>
</organism>
<dbReference type="Pfam" id="PF26130">
    <property type="entry name" value="PB1-like"/>
    <property type="match status" value="1"/>
</dbReference>
<keyword evidence="4" id="KW-1185">Reference proteome</keyword>
<evidence type="ECO:0000256" key="1">
    <source>
        <dbReference type="SAM" id="MobiDB-lite"/>
    </source>
</evidence>
<evidence type="ECO:0000313" key="3">
    <source>
        <dbReference type="EMBL" id="KAL1564046.1"/>
    </source>
</evidence>
<dbReference type="AlphaFoldDB" id="A0ABD1I5P1"/>
<gene>
    <name evidence="3" type="ORF">AAHA92_06451</name>
</gene>
<evidence type="ECO:0000259" key="2">
    <source>
        <dbReference type="Pfam" id="PF26130"/>
    </source>
</evidence>
<dbReference type="InterPro" id="IPR058594">
    <property type="entry name" value="PB1-like_dom_pln"/>
</dbReference>